<dbReference type="Pfam" id="PF10502">
    <property type="entry name" value="Peptidase_S26"/>
    <property type="match status" value="2"/>
</dbReference>
<dbReference type="Proteomes" id="UP000224006">
    <property type="component" value="Chromosome IV"/>
</dbReference>
<dbReference type="GO" id="GO:0006627">
    <property type="term" value="P:protein processing involved in protein targeting to mitochondrion"/>
    <property type="evidence" value="ECO:0007669"/>
    <property type="project" value="TreeGrafter"/>
</dbReference>
<feature type="active site" evidence="7">
    <location>
        <position position="72"/>
    </location>
</feature>
<dbReference type="PANTHER" id="PTHR12383:SF16">
    <property type="entry name" value="MITOCHONDRIAL INNER MEMBRANE PROTEASE SUBUNIT 1"/>
    <property type="match status" value="1"/>
</dbReference>
<dbReference type="GO" id="GO:0006465">
    <property type="term" value="P:signal peptide processing"/>
    <property type="evidence" value="ECO:0007669"/>
    <property type="project" value="InterPro"/>
</dbReference>
<dbReference type="SUPFAM" id="SSF51306">
    <property type="entry name" value="LexA/Signal peptidase"/>
    <property type="match status" value="1"/>
</dbReference>
<dbReference type="EMBL" id="NWUJ01000004">
    <property type="protein sequence ID" value="PFH35565.1"/>
    <property type="molecule type" value="Genomic_DNA"/>
</dbReference>
<keyword evidence="4" id="KW-0496">Mitochondrion</keyword>
<dbReference type="KEGG" id="bbes:BESB_052160"/>
<protein>
    <submittedName>
        <fullName evidence="9">Signal peptidase I protein</fullName>
    </submittedName>
</protein>
<dbReference type="RefSeq" id="XP_029219574.1">
    <property type="nucleotide sequence ID" value="XM_029363651.1"/>
</dbReference>
<dbReference type="STRING" id="94643.A0A2A9MC61"/>
<dbReference type="InterPro" id="IPR019758">
    <property type="entry name" value="Pept_S26A_signal_pept_1_CS"/>
</dbReference>
<accession>A0A2A9MC61</accession>
<feature type="domain" description="Peptidase S26" evidence="8">
    <location>
        <begin position="45"/>
        <end position="138"/>
    </location>
</feature>
<evidence type="ECO:0000256" key="5">
    <source>
        <dbReference type="ARBA" id="ARBA00023136"/>
    </source>
</evidence>
<comment type="similarity">
    <text evidence="6">Belongs to the peptidase S26 family. IMP1 subfamily.</text>
</comment>
<dbReference type="AlphaFoldDB" id="A0A2A9MC61"/>
<keyword evidence="5" id="KW-0472">Membrane</keyword>
<sequence length="218" mass="24214">MWQHIFRQMKLSWRPALRAKRAEGGQLRSRFSQLMDDSYSVFYVVSRCTVAVSLCSLCQAYLFWVEQARGLSMEPTIPGDGGLLVVEKLRRRLSESSLFRNFVQYQRGSIVLLIPPDADGVVCKRIIGLPGDVLEVERGDRGFIGCEPVLVPRGHVWVQGDNGKASLDSRTYGCVSQGAILGTAMFSLWPPRLLPNTPPSMNGTRIISTCDALPKVAQ</sequence>
<feature type="domain" description="Peptidase S26" evidence="8">
    <location>
        <begin position="148"/>
        <end position="189"/>
    </location>
</feature>
<evidence type="ECO:0000256" key="2">
    <source>
        <dbReference type="ARBA" id="ARBA00022792"/>
    </source>
</evidence>
<dbReference type="GO" id="GO:0042720">
    <property type="term" value="C:mitochondrial inner membrane peptidase complex"/>
    <property type="evidence" value="ECO:0007669"/>
    <property type="project" value="TreeGrafter"/>
</dbReference>
<dbReference type="InterPro" id="IPR019533">
    <property type="entry name" value="Peptidase_S26"/>
</dbReference>
<feature type="active site" evidence="7">
    <location>
        <position position="124"/>
    </location>
</feature>
<keyword evidence="3" id="KW-0378">Hydrolase</keyword>
<dbReference type="InterPro" id="IPR036286">
    <property type="entry name" value="LexA/Signal_pep-like_sf"/>
</dbReference>
<evidence type="ECO:0000313" key="10">
    <source>
        <dbReference type="Proteomes" id="UP000224006"/>
    </source>
</evidence>
<dbReference type="GO" id="GO:0004252">
    <property type="term" value="F:serine-type endopeptidase activity"/>
    <property type="evidence" value="ECO:0007669"/>
    <property type="project" value="InterPro"/>
</dbReference>
<gene>
    <name evidence="9" type="ORF">BESB_052160</name>
</gene>
<name>A0A2A9MC61_BESBE</name>
<evidence type="ECO:0000256" key="6">
    <source>
        <dbReference type="ARBA" id="ARBA00038445"/>
    </source>
</evidence>
<evidence type="ECO:0000313" key="9">
    <source>
        <dbReference type="EMBL" id="PFH35565.1"/>
    </source>
</evidence>
<evidence type="ECO:0000256" key="7">
    <source>
        <dbReference type="PIRSR" id="PIRSR600223-1"/>
    </source>
</evidence>
<dbReference type="PROSITE" id="PS00760">
    <property type="entry name" value="SPASE_I_2"/>
    <property type="match status" value="1"/>
</dbReference>
<dbReference type="CDD" id="cd06530">
    <property type="entry name" value="S26_SPase_I"/>
    <property type="match status" value="1"/>
</dbReference>
<evidence type="ECO:0000256" key="4">
    <source>
        <dbReference type="ARBA" id="ARBA00023128"/>
    </source>
</evidence>
<dbReference type="InterPro" id="IPR000223">
    <property type="entry name" value="Pept_S26A_signal_pept_1"/>
</dbReference>
<evidence type="ECO:0000256" key="1">
    <source>
        <dbReference type="ARBA" id="ARBA00004273"/>
    </source>
</evidence>
<reference evidence="9 10" key="1">
    <citation type="submission" date="2017-09" db="EMBL/GenBank/DDBJ databases">
        <title>Genome sequencing of Besnoitia besnoiti strain Bb-Ger1.</title>
        <authorList>
            <person name="Schares G."/>
            <person name="Venepally P."/>
            <person name="Lorenzi H.A."/>
        </authorList>
    </citation>
    <scope>NUCLEOTIDE SEQUENCE [LARGE SCALE GENOMIC DNA]</scope>
    <source>
        <strain evidence="9 10">Bb-Ger1</strain>
    </source>
</reference>
<evidence type="ECO:0000256" key="3">
    <source>
        <dbReference type="ARBA" id="ARBA00022801"/>
    </source>
</evidence>
<dbReference type="OrthoDB" id="308440at2759"/>
<organism evidence="9 10">
    <name type="scientific">Besnoitia besnoiti</name>
    <name type="common">Apicomplexan protozoan</name>
    <dbReference type="NCBI Taxonomy" id="94643"/>
    <lineage>
        <taxon>Eukaryota</taxon>
        <taxon>Sar</taxon>
        <taxon>Alveolata</taxon>
        <taxon>Apicomplexa</taxon>
        <taxon>Conoidasida</taxon>
        <taxon>Coccidia</taxon>
        <taxon>Eucoccidiorida</taxon>
        <taxon>Eimeriorina</taxon>
        <taxon>Sarcocystidae</taxon>
        <taxon>Besnoitia</taxon>
    </lineage>
</organism>
<dbReference type="Gene3D" id="2.10.109.10">
    <property type="entry name" value="Umud Fragment, subunit A"/>
    <property type="match status" value="1"/>
</dbReference>
<comment type="subcellular location">
    <subcellularLocation>
        <location evidence="1">Mitochondrion inner membrane</location>
    </subcellularLocation>
</comment>
<dbReference type="VEuPathDB" id="ToxoDB:BESB_052160"/>
<dbReference type="PRINTS" id="PR00727">
    <property type="entry name" value="LEADERPTASE"/>
</dbReference>
<dbReference type="PANTHER" id="PTHR12383">
    <property type="entry name" value="PROTEASE FAMILY S26 MITOCHONDRIAL INNER MEMBRANE PROTEASE-RELATED"/>
    <property type="match status" value="1"/>
</dbReference>
<dbReference type="GeneID" id="40310145"/>
<keyword evidence="10" id="KW-1185">Reference proteome</keyword>
<keyword evidence="2" id="KW-0999">Mitochondrion inner membrane</keyword>
<dbReference type="PROSITE" id="PS00761">
    <property type="entry name" value="SPASE_I_3"/>
    <property type="match status" value="1"/>
</dbReference>
<evidence type="ECO:0000259" key="8">
    <source>
        <dbReference type="Pfam" id="PF10502"/>
    </source>
</evidence>
<proteinExistence type="inferred from homology"/>
<comment type="caution">
    <text evidence="9">The sequence shown here is derived from an EMBL/GenBank/DDBJ whole genome shotgun (WGS) entry which is preliminary data.</text>
</comment>
<dbReference type="InterPro" id="IPR019757">
    <property type="entry name" value="Pept_S26A_signal_pept_1_Lys-AS"/>
</dbReference>
<dbReference type="InterPro" id="IPR052064">
    <property type="entry name" value="Mito_IMP1_subunit"/>
</dbReference>